<feature type="transmembrane region" description="Helical" evidence="1">
    <location>
        <begin position="47"/>
        <end position="69"/>
    </location>
</feature>
<feature type="transmembrane region" description="Helical" evidence="1">
    <location>
        <begin position="81"/>
        <end position="101"/>
    </location>
</feature>
<proteinExistence type="predicted"/>
<dbReference type="Pfam" id="PF10823">
    <property type="entry name" value="DUF2568"/>
    <property type="match status" value="1"/>
</dbReference>
<reference evidence="2" key="1">
    <citation type="submission" date="2024-07" db="EMBL/GenBank/DDBJ databases">
        <authorList>
            <person name="Yu S.T."/>
        </authorList>
    </citation>
    <scope>NUCLEOTIDE SEQUENCE</scope>
    <source>
        <strain evidence="2">Y1</strain>
    </source>
</reference>
<protein>
    <submittedName>
        <fullName evidence="2">YrdB family protein</fullName>
    </submittedName>
</protein>
<dbReference type="AlphaFoldDB" id="A0AB39TRN5"/>
<name>A0AB39TRN5_9ACTN</name>
<accession>A0AB39TRN5</accession>
<dbReference type="RefSeq" id="WP_045709816.1">
    <property type="nucleotide sequence ID" value="NZ_CP163445.1"/>
</dbReference>
<keyword evidence="1" id="KW-0812">Transmembrane</keyword>
<evidence type="ECO:0000313" key="2">
    <source>
        <dbReference type="EMBL" id="XDQ81826.1"/>
    </source>
</evidence>
<feature type="transmembrane region" description="Helical" evidence="1">
    <location>
        <begin position="107"/>
        <end position="124"/>
    </location>
</feature>
<evidence type="ECO:0000256" key="1">
    <source>
        <dbReference type="SAM" id="Phobius"/>
    </source>
</evidence>
<dbReference type="EMBL" id="CP163445">
    <property type="protein sequence ID" value="XDQ81826.1"/>
    <property type="molecule type" value="Genomic_DNA"/>
</dbReference>
<feature type="transmembrane region" description="Helical" evidence="1">
    <location>
        <begin position="21"/>
        <end position="41"/>
    </location>
</feature>
<keyword evidence="1" id="KW-1133">Transmembrane helix</keyword>
<keyword evidence="1" id="KW-0472">Membrane</keyword>
<dbReference type="InterPro" id="IPR021214">
    <property type="entry name" value="DUF2568"/>
</dbReference>
<gene>
    <name evidence="2" type="ORF">AB2U05_26795</name>
</gene>
<organism evidence="2">
    <name type="scientific">Streptomyces sp. Y1</name>
    <dbReference type="NCBI Taxonomy" id="3238634"/>
    <lineage>
        <taxon>Bacteria</taxon>
        <taxon>Bacillati</taxon>
        <taxon>Actinomycetota</taxon>
        <taxon>Actinomycetes</taxon>
        <taxon>Kitasatosporales</taxon>
        <taxon>Streptomycetaceae</taxon>
        <taxon>Streptomyces</taxon>
    </lineage>
</organism>
<sequence length="125" mass="12791">MEIKRPNPAGGTHFTPLTGANAALAFTLELAMLAALGYWGFRTGSGLGLRLLLGLGAPALAIALWSLFLAAGGPKFPQPTAVTIVLKLLVLGSAGLALYAAGRPTLALVYGALVVLSVTVEYSTR</sequence>